<dbReference type="RefSeq" id="WP_259095567.1">
    <property type="nucleotide sequence ID" value="NZ_CP130454.1"/>
</dbReference>
<dbReference type="PANTHER" id="PTHR35089:SF1">
    <property type="entry name" value="CHAPERONE PROTEIN SKP"/>
    <property type="match status" value="1"/>
</dbReference>
<dbReference type="PANTHER" id="PTHR35089">
    <property type="entry name" value="CHAPERONE PROTEIN SKP"/>
    <property type="match status" value="1"/>
</dbReference>
<protein>
    <submittedName>
        <fullName evidence="4">Skp family chaperone for outer membrane proteins</fullName>
    </submittedName>
</protein>
<evidence type="ECO:0000256" key="2">
    <source>
        <dbReference type="ARBA" id="ARBA00022729"/>
    </source>
</evidence>
<dbReference type="InterPro" id="IPR024930">
    <property type="entry name" value="Skp_dom_sf"/>
</dbReference>
<feature type="coiled-coil region" evidence="3">
    <location>
        <begin position="136"/>
        <end position="170"/>
    </location>
</feature>
<evidence type="ECO:0000313" key="4">
    <source>
        <dbReference type="EMBL" id="MCS3919289.1"/>
    </source>
</evidence>
<comment type="similarity">
    <text evidence="1">Belongs to the Skp family.</text>
</comment>
<accession>A0ABT2EMW1</accession>
<dbReference type="EMBL" id="JANUCP010000003">
    <property type="protein sequence ID" value="MCS3919289.1"/>
    <property type="molecule type" value="Genomic_DNA"/>
</dbReference>
<organism evidence="4 5">
    <name type="scientific">Candidatus Fervidibacter sacchari</name>
    <dbReference type="NCBI Taxonomy" id="1448929"/>
    <lineage>
        <taxon>Bacteria</taxon>
        <taxon>Candidatus Fervidibacterota</taxon>
        <taxon>Candidatus Fervidibacter</taxon>
    </lineage>
</organism>
<evidence type="ECO:0000313" key="5">
    <source>
        <dbReference type="Proteomes" id="UP001204798"/>
    </source>
</evidence>
<dbReference type="InterPro" id="IPR005632">
    <property type="entry name" value="Chaperone_Skp"/>
</dbReference>
<sequence length="217" mass="25650">MRRWIWFAFAIAGLLVLTAWRAMTFDSSSQPVTIGLVDMAKLIANYQALKQDDEQYRQTVLRRQRMLEVRSLLEQKEWEELDALERKEAEGKLTDAERKRLEELRKLSDQRLTELQHLQLKESKTEQERKRLEYLLSLQNSNREKLQKLMQQFEEELAKLNEVLTARHRDRIREAAKQVAQQLGLKMVLISDEDLVLYAEPSLDVTDKVLEILNANK</sequence>
<dbReference type="SUPFAM" id="SSF111384">
    <property type="entry name" value="OmpH-like"/>
    <property type="match status" value="1"/>
</dbReference>
<dbReference type="Pfam" id="PF03938">
    <property type="entry name" value="OmpH"/>
    <property type="match status" value="1"/>
</dbReference>
<dbReference type="SMART" id="SM00935">
    <property type="entry name" value="OmpH"/>
    <property type="match status" value="1"/>
</dbReference>
<comment type="caution">
    <text evidence="4">The sequence shown here is derived from an EMBL/GenBank/DDBJ whole genome shotgun (WGS) entry which is preliminary data.</text>
</comment>
<dbReference type="Proteomes" id="UP001204798">
    <property type="component" value="Unassembled WGS sequence"/>
</dbReference>
<gene>
    <name evidence="4" type="ORF">M2350_001702</name>
</gene>
<name>A0ABT2EMW1_9BACT</name>
<keyword evidence="3" id="KW-0175">Coiled coil</keyword>
<keyword evidence="2" id="KW-0732">Signal</keyword>
<evidence type="ECO:0000256" key="3">
    <source>
        <dbReference type="SAM" id="Coils"/>
    </source>
</evidence>
<dbReference type="Gene3D" id="3.30.910.20">
    <property type="entry name" value="Skp domain"/>
    <property type="match status" value="1"/>
</dbReference>
<keyword evidence="5" id="KW-1185">Reference proteome</keyword>
<evidence type="ECO:0000256" key="1">
    <source>
        <dbReference type="ARBA" id="ARBA00009091"/>
    </source>
</evidence>
<proteinExistence type="inferred from homology"/>
<reference evidence="4 5" key="1">
    <citation type="submission" date="2022-08" db="EMBL/GenBank/DDBJ databases">
        <title>Bacterial and archaeal communities from various locations to study Microbial Dark Matter (Phase II).</title>
        <authorList>
            <person name="Stepanauskas R."/>
        </authorList>
    </citation>
    <scope>NUCLEOTIDE SEQUENCE [LARGE SCALE GENOMIC DNA]</scope>
    <source>
        <strain evidence="4 5">PD1</strain>
    </source>
</reference>